<dbReference type="RefSeq" id="WP_003147379.1">
    <property type="nucleotide sequence ID" value="NZ_GL883583.1"/>
</dbReference>
<accession>A0AA87DT05</accession>
<comment type="caution">
    <text evidence="2">The sequence shown here is derived from an EMBL/GenBank/DDBJ whole genome shotgun (WGS) entry which is preliminary data.</text>
</comment>
<dbReference type="EMBL" id="ACRO01000021">
    <property type="protein sequence ID" value="EGF87927.1"/>
    <property type="molecule type" value="Genomic_DNA"/>
</dbReference>
<name>A0AA87DT05_9BACL</name>
<organism evidence="2 3">
    <name type="scientific">Gemella haemolysans M341</name>
    <dbReference type="NCBI Taxonomy" id="562981"/>
    <lineage>
        <taxon>Bacteria</taxon>
        <taxon>Bacillati</taxon>
        <taxon>Bacillota</taxon>
        <taxon>Bacilli</taxon>
        <taxon>Bacillales</taxon>
        <taxon>Gemellaceae</taxon>
        <taxon>Gemella</taxon>
    </lineage>
</organism>
<proteinExistence type="predicted"/>
<keyword evidence="1" id="KW-0472">Membrane</keyword>
<gene>
    <name evidence="2" type="ORF">HMPREF0428_01256</name>
</gene>
<dbReference type="InterPro" id="IPR017195">
    <property type="entry name" value="ABC_thiamin-permease_prd"/>
</dbReference>
<feature type="transmembrane region" description="Helical" evidence="1">
    <location>
        <begin position="77"/>
        <end position="99"/>
    </location>
</feature>
<feature type="transmembrane region" description="Helical" evidence="1">
    <location>
        <begin position="9"/>
        <end position="33"/>
    </location>
</feature>
<keyword evidence="1" id="KW-0812">Transmembrane</keyword>
<feature type="transmembrane region" description="Helical" evidence="1">
    <location>
        <begin position="119"/>
        <end position="138"/>
    </location>
</feature>
<evidence type="ECO:0000256" key="1">
    <source>
        <dbReference type="SAM" id="Phobius"/>
    </source>
</evidence>
<protein>
    <recommendedName>
        <fullName evidence="4">Cobalt ABC transporter permease</fullName>
    </recommendedName>
</protein>
<dbReference type="AlphaFoldDB" id="A0AA87DT05"/>
<dbReference type="Proteomes" id="UP000004773">
    <property type="component" value="Unassembled WGS sequence"/>
</dbReference>
<keyword evidence="1" id="KW-1133">Transmembrane helix</keyword>
<evidence type="ECO:0000313" key="2">
    <source>
        <dbReference type="EMBL" id="EGF87927.1"/>
    </source>
</evidence>
<sequence length="185" mass="19902">MKKWSTKDIIIIALIGFLFGGIFLATSLVYVPLKAALGAIGYAPFANSILFGLWVMAGPVAAALIQKPGSATLGEVLGALAEMLYGSYFGAAVLISGLVQGVGSEVGFFITRYKRYDTFSLFLSAVGITLFSFAYKYFQAGYEAFSVQMILALLLVKFISVFFFGVVCVKLILNIVNKVQKSGNK</sequence>
<evidence type="ECO:0000313" key="3">
    <source>
        <dbReference type="Proteomes" id="UP000004773"/>
    </source>
</evidence>
<feature type="transmembrane region" description="Helical" evidence="1">
    <location>
        <begin position="45"/>
        <end position="65"/>
    </location>
</feature>
<dbReference type="Pfam" id="PF09819">
    <property type="entry name" value="ABC_cobalt"/>
    <property type="match status" value="1"/>
</dbReference>
<feature type="transmembrane region" description="Helical" evidence="1">
    <location>
        <begin position="150"/>
        <end position="173"/>
    </location>
</feature>
<reference evidence="2 3" key="1">
    <citation type="submission" date="2011-03" db="EMBL/GenBank/DDBJ databases">
        <title>The Genome Sequence of Gemella haemolysans M341.</title>
        <authorList>
            <consortium name="The Broad Institute Genome Sequencing Platform"/>
            <consortium name="The Broad Institute Genome Sequencing Center for Infectious Disease"/>
            <person name="Earl A."/>
            <person name="Ward D."/>
            <person name="Feldgarden M."/>
            <person name="Gevers D."/>
            <person name="Sibley C.D."/>
            <person name="Field T.R."/>
            <person name="Grinwis M."/>
            <person name="Eshaghurshan C.S."/>
            <person name="Surette M.G."/>
            <person name="Young S.K."/>
            <person name="Zeng Q."/>
            <person name="Gargeya S."/>
            <person name="Fitzgerald M."/>
            <person name="Haas B."/>
            <person name="Abouelleil A."/>
            <person name="Alvarado L."/>
            <person name="Arachchi H.M."/>
            <person name="Berlin A."/>
            <person name="Brown A."/>
            <person name="Chapman S.B."/>
            <person name="Chen Z."/>
            <person name="Dunbar C."/>
            <person name="Freedman E."/>
            <person name="Gearin G."/>
            <person name="Gellesch M."/>
            <person name="Goldberg J."/>
            <person name="Griggs A."/>
            <person name="Gujja S."/>
            <person name="Heilman E.R."/>
            <person name="Heiman D."/>
            <person name="Howarth C."/>
            <person name="Larson L."/>
            <person name="Lui A."/>
            <person name="MacDonald P.J.P."/>
            <person name="Mehta T."/>
            <person name="Montmayeur A."/>
            <person name="Murphy C."/>
            <person name="Neiman D."/>
            <person name="Pearson M."/>
            <person name="Priest M."/>
            <person name="Roberts A."/>
            <person name="Saif S."/>
            <person name="Shea T."/>
            <person name="Shenoy N."/>
            <person name="Sisk P."/>
            <person name="Stolte C."/>
            <person name="Sykes S."/>
            <person name="White J."/>
            <person name="Yandava C."/>
            <person name="Wortman J."/>
            <person name="Nusbaum C."/>
            <person name="Birren B."/>
        </authorList>
    </citation>
    <scope>NUCLEOTIDE SEQUENCE [LARGE SCALE GENOMIC DNA]</scope>
    <source>
        <strain evidence="2 3">M341</strain>
    </source>
</reference>
<dbReference type="PIRSF" id="PIRSF037394">
    <property type="entry name" value="ABC_thiamine-permease_YkoE_prd"/>
    <property type="match status" value="1"/>
</dbReference>
<evidence type="ECO:0008006" key="4">
    <source>
        <dbReference type="Google" id="ProtNLM"/>
    </source>
</evidence>